<gene>
    <name evidence="3" type="ORF">K1Y72_25350</name>
</gene>
<feature type="compositionally biased region" description="Basic and acidic residues" evidence="1">
    <location>
        <begin position="356"/>
        <end position="373"/>
    </location>
</feature>
<evidence type="ECO:0000313" key="3">
    <source>
        <dbReference type="EMBL" id="MBW8485732.1"/>
    </source>
</evidence>
<keyword evidence="4" id="KW-1185">Reference proteome</keyword>
<keyword evidence="2" id="KW-1133">Transmembrane helix</keyword>
<keyword evidence="2" id="KW-0812">Transmembrane</keyword>
<dbReference type="Proteomes" id="UP000774570">
    <property type="component" value="Unassembled WGS sequence"/>
</dbReference>
<feature type="region of interest" description="Disordered" evidence="1">
    <location>
        <begin position="347"/>
        <end position="412"/>
    </location>
</feature>
<keyword evidence="2" id="KW-0472">Membrane</keyword>
<evidence type="ECO:0000313" key="4">
    <source>
        <dbReference type="Proteomes" id="UP000774570"/>
    </source>
</evidence>
<comment type="caution">
    <text evidence="3">The sequence shown here is derived from an EMBL/GenBank/DDBJ whole genome shotgun (WGS) entry which is preliminary data.</text>
</comment>
<organism evidence="3 4">
    <name type="scientific">Actinomadura parmotrematis</name>
    <dbReference type="NCBI Taxonomy" id="2864039"/>
    <lineage>
        <taxon>Bacteria</taxon>
        <taxon>Bacillati</taxon>
        <taxon>Actinomycetota</taxon>
        <taxon>Actinomycetes</taxon>
        <taxon>Streptosporangiales</taxon>
        <taxon>Thermomonosporaceae</taxon>
        <taxon>Actinomadura</taxon>
    </lineage>
</organism>
<accession>A0ABS7FZ63</accession>
<name>A0ABS7FZ63_9ACTN</name>
<protein>
    <submittedName>
        <fullName evidence="3">CU044_5270 family protein</fullName>
    </submittedName>
</protein>
<dbReference type="RefSeq" id="WP_220168973.1">
    <property type="nucleotide sequence ID" value="NZ_JAIBOA010000018.1"/>
</dbReference>
<sequence>MDDLDALRGLRTALAEEESPDRLAERVEWRRAVPARRRRAGMRLPLLSAAAAGVVAAGAVAVLALPHGGARAPSGGTAAPPVTGRAALLVAATSAAKAPGGAYWHYRRTWGDVFGVGKTRAAFYKVDSRQVFEAWLDRNGNQGARQAGPVGRPLTAADAARWRADGAKHMVPVYEEGLNAFVEMGDLPALRPWPPLGKADTFNGLTAAQIAALPTEPGALRDRLLHLRGSWRAVEKKAAAYPIGELRGTDRVRALTQVAGDLLSTWPAPPGVRAAAFRMLAALPGVEAGGTGTDPLGRSGTVVSLPVASTVELGLHSAPVQLGSYRREWVIDPAKGALLAIQDRMVAPPRGSRKMPPGDDGKPRSLRAKDMPERFFAPGDLTGYQVFEDTGWTDGPPPVKVGGGKRVVSPRR</sequence>
<proteinExistence type="predicted"/>
<dbReference type="InterPro" id="IPR047789">
    <property type="entry name" value="CU044_5270-like"/>
</dbReference>
<dbReference type="NCBIfam" id="NF038083">
    <property type="entry name" value="CU044_5270_fam"/>
    <property type="match status" value="1"/>
</dbReference>
<dbReference type="EMBL" id="JAIBOA010000018">
    <property type="protein sequence ID" value="MBW8485732.1"/>
    <property type="molecule type" value="Genomic_DNA"/>
</dbReference>
<reference evidence="3 4" key="1">
    <citation type="submission" date="2021-07" db="EMBL/GenBank/DDBJ databases">
        <title>Actinomadura sp. PM05-2 isolated from lichen.</title>
        <authorList>
            <person name="Somphong A."/>
            <person name="Phongsopitanun W."/>
            <person name="Tanasupawat S."/>
            <person name="Peongsungnone V."/>
        </authorList>
    </citation>
    <scope>NUCLEOTIDE SEQUENCE [LARGE SCALE GENOMIC DNA]</scope>
    <source>
        <strain evidence="3 4">PM05-2</strain>
    </source>
</reference>
<feature type="transmembrane region" description="Helical" evidence="2">
    <location>
        <begin position="44"/>
        <end position="65"/>
    </location>
</feature>
<evidence type="ECO:0000256" key="2">
    <source>
        <dbReference type="SAM" id="Phobius"/>
    </source>
</evidence>
<evidence type="ECO:0000256" key="1">
    <source>
        <dbReference type="SAM" id="MobiDB-lite"/>
    </source>
</evidence>